<dbReference type="InterPro" id="IPR036412">
    <property type="entry name" value="HAD-like_sf"/>
</dbReference>
<evidence type="ECO:0000256" key="8">
    <source>
        <dbReference type="ARBA" id="ARBA00022692"/>
    </source>
</evidence>
<dbReference type="SUPFAM" id="SSF55008">
    <property type="entry name" value="HMA, heavy metal-associated domain"/>
    <property type="match status" value="2"/>
</dbReference>
<keyword evidence="16 23" id="KW-1133">Transmembrane helix</keyword>
<evidence type="ECO:0000256" key="20">
    <source>
        <dbReference type="ARBA" id="ARBA00029719"/>
    </source>
</evidence>
<feature type="domain" description="HMA" evidence="24">
    <location>
        <begin position="1"/>
        <end position="67"/>
    </location>
</feature>
<dbReference type="InterPro" id="IPR027256">
    <property type="entry name" value="P-typ_ATPase_IB"/>
</dbReference>
<dbReference type="EMBL" id="JAHQCW010000043">
    <property type="protein sequence ID" value="MBU9738840.1"/>
    <property type="molecule type" value="Genomic_DNA"/>
</dbReference>
<dbReference type="GO" id="GO:0016887">
    <property type="term" value="F:ATP hydrolysis activity"/>
    <property type="evidence" value="ECO:0007669"/>
    <property type="project" value="InterPro"/>
</dbReference>
<feature type="transmembrane region" description="Helical" evidence="23">
    <location>
        <begin position="357"/>
        <end position="379"/>
    </location>
</feature>
<dbReference type="PANTHER" id="PTHR43520:SF8">
    <property type="entry name" value="P-TYPE CU(+) TRANSPORTER"/>
    <property type="match status" value="1"/>
</dbReference>
<gene>
    <name evidence="25" type="ORF">KTH89_20060</name>
</gene>
<dbReference type="InterPro" id="IPR044492">
    <property type="entry name" value="P_typ_ATPase_HD_dom"/>
</dbReference>
<dbReference type="NCBIfam" id="TIGR01494">
    <property type="entry name" value="ATPase_P-type"/>
    <property type="match status" value="1"/>
</dbReference>
<dbReference type="InterPro" id="IPR018303">
    <property type="entry name" value="ATPase_P-typ_P_site"/>
</dbReference>
<dbReference type="PROSITE" id="PS00154">
    <property type="entry name" value="ATPASE_E1_E2"/>
    <property type="match status" value="1"/>
</dbReference>
<dbReference type="Gene3D" id="3.30.70.100">
    <property type="match status" value="2"/>
</dbReference>
<keyword evidence="9 23" id="KW-0479">Metal-binding</keyword>
<dbReference type="Pfam" id="PF00122">
    <property type="entry name" value="E1-E2_ATPase"/>
    <property type="match status" value="1"/>
</dbReference>
<name>A0A949NIV4_9FIRM</name>
<dbReference type="Pfam" id="PF00702">
    <property type="entry name" value="Hydrolase"/>
    <property type="match status" value="1"/>
</dbReference>
<dbReference type="GO" id="GO:0005507">
    <property type="term" value="F:copper ion binding"/>
    <property type="evidence" value="ECO:0007669"/>
    <property type="project" value="InterPro"/>
</dbReference>
<evidence type="ECO:0000256" key="22">
    <source>
        <dbReference type="ARBA" id="ARBA00049289"/>
    </source>
</evidence>
<dbReference type="Gene3D" id="3.40.50.1000">
    <property type="entry name" value="HAD superfamily/HAD-like"/>
    <property type="match status" value="1"/>
</dbReference>
<dbReference type="InterPro" id="IPR001757">
    <property type="entry name" value="P_typ_ATPase"/>
</dbReference>
<dbReference type="SUPFAM" id="SSF81653">
    <property type="entry name" value="Calcium ATPase, transduction domain A"/>
    <property type="match status" value="1"/>
</dbReference>
<dbReference type="GO" id="GO:0005524">
    <property type="term" value="F:ATP binding"/>
    <property type="evidence" value="ECO:0007669"/>
    <property type="project" value="UniProtKB-UniRule"/>
</dbReference>
<dbReference type="GO" id="GO:0043682">
    <property type="term" value="F:P-type divalent copper transporter activity"/>
    <property type="evidence" value="ECO:0007669"/>
    <property type="project" value="TreeGrafter"/>
</dbReference>
<dbReference type="PRINTS" id="PR00943">
    <property type="entry name" value="CUATPASE"/>
</dbReference>
<dbReference type="SFLD" id="SFLDG00002">
    <property type="entry name" value="C1.7:_P-type_atpase_like"/>
    <property type="match status" value="1"/>
</dbReference>
<dbReference type="SFLD" id="SFLDS00003">
    <property type="entry name" value="Haloacid_Dehalogenase"/>
    <property type="match status" value="1"/>
</dbReference>
<feature type="transmembrane region" description="Helical" evidence="23">
    <location>
        <begin position="727"/>
        <end position="746"/>
    </location>
</feature>
<dbReference type="InterPro" id="IPR006121">
    <property type="entry name" value="HMA_dom"/>
</dbReference>
<dbReference type="NCBIfam" id="TIGR00003">
    <property type="entry name" value="copper ion binding protein"/>
    <property type="match status" value="2"/>
</dbReference>
<dbReference type="SFLD" id="SFLDF00027">
    <property type="entry name" value="p-type_atpase"/>
    <property type="match status" value="1"/>
</dbReference>
<keyword evidence="26" id="KW-1185">Reference proteome</keyword>
<dbReference type="PROSITE" id="PS50846">
    <property type="entry name" value="HMA_2"/>
    <property type="match status" value="2"/>
</dbReference>
<feature type="transmembrane region" description="Helical" evidence="23">
    <location>
        <begin position="205"/>
        <end position="223"/>
    </location>
</feature>
<dbReference type="PANTHER" id="PTHR43520">
    <property type="entry name" value="ATP7, ISOFORM B"/>
    <property type="match status" value="1"/>
</dbReference>
<sequence length="858" mass="91504">MKQKFDVTGMTCSACQAHVEKAAAKVPGVKQATVNLLQNNMTVEYDDASVTPQSIIQAVEDAGYGAVLHAKDTGKVQAEPVNPAQEELKNMKHRLILSIIFFLPLFYLSMGHMIGLPLPGFLAGLENGIAYAMTQFLLTLPIMYVNRKYYRVGFKTLFHGAPNMDSLIAIGSTAAVIYGIVAIYQMGWGLAYQDFELVGRYHMDLYFESAGTILTLITLGKYLETRSKGKTSAAIEKLINLAPKTATVIRDGQEEEILTSDVKIGDIVAVRPGGSIPVDGVITKGASSVDQSALTGESIPVEKKEGDSVIAATINKSGYFEFEARKVGDDTTLAQIIQLVEEAAGSKAPIAKLADKISGVFVPVVILIAVLAAGIWLLSGQSIEFALSVGIGVLVISCPCALGLATPVAIMVGTGKGAENGILFKSAEALETAHLVKTVVLDKTGTITEGKPKVTDLLAAPGAGKDRLALLAASLEAPSEHPLSEAVVGYAAEQGFELLPVEKFQALSGLGIKGEIGHTSCLAGNLKLMEQNGIDFSSLKKDGERFSEDGKTPLYFAQNQKPLGIIAVADTVKPTSRQAIEEFKKMGIDVVMLTGDNRRTAEAIRRQLGIDRVVAEVMPQDKEREVRALQEKGQKVAMIGDGINDAPALARADVGVAIGAGTDVAIESADVVLMKSDLLDAAAAVQLSRSVIRNIKMNLFWAFLYNTIGIPLAAGLFYLPFGLKLNPMFGAAAMSLSSFCVVTNALRLRFFKPSFTRPEPVLQDNLQAAPDTCPLNMENENKTQKGDDEMKKVLTVNGMMCAHCKANVEKALNALEGVASAEVNLEEKTATVELTSELSNETLSQAVTDAGYEVVSVL</sequence>
<keyword evidence="10" id="KW-0677">Repeat</keyword>
<keyword evidence="6 23" id="KW-1003">Cell membrane</keyword>
<keyword evidence="7" id="KW-0597">Phosphoprotein</keyword>
<proteinExistence type="inferred from homology"/>
<keyword evidence="19 23" id="KW-0472">Membrane</keyword>
<dbReference type="InterPro" id="IPR008250">
    <property type="entry name" value="ATPase_P-typ_transduc_dom_A_sf"/>
</dbReference>
<dbReference type="NCBIfam" id="TIGR01511">
    <property type="entry name" value="ATPase-IB1_Cu"/>
    <property type="match status" value="1"/>
</dbReference>
<reference evidence="25" key="1">
    <citation type="submission" date="2021-06" db="EMBL/GenBank/DDBJ databases">
        <title>Description of novel taxa of the family Lachnospiraceae.</title>
        <authorList>
            <person name="Chaplin A.V."/>
            <person name="Sokolova S.R."/>
            <person name="Pikina A.P."/>
            <person name="Korzhanova M."/>
            <person name="Belova V."/>
            <person name="Korostin D."/>
            <person name="Efimov B.A."/>
        </authorList>
    </citation>
    <scope>NUCLEOTIDE SEQUENCE</scope>
    <source>
        <strain evidence="25">ASD5720</strain>
    </source>
</reference>
<dbReference type="Gene3D" id="2.70.150.10">
    <property type="entry name" value="Calcium-transporting ATPase, cytoplasmic transduction domain A"/>
    <property type="match status" value="1"/>
</dbReference>
<keyword evidence="8 23" id="KW-0812">Transmembrane</keyword>
<feature type="domain" description="HMA" evidence="24">
    <location>
        <begin position="790"/>
        <end position="855"/>
    </location>
</feature>
<dbReference type="InterPro" id="IPR017969">
    <property type="entry name" value="Heavy-metal-associated_CS"/>
</dbReference>
<dbReference type="Gene3D" id="3.40.1110.10">
    <property type="entry name" value="Calcium-transporting ATPase, cytoplasmic domain N"/>
    <property type="match status" value="1"/>
</dbReference>
<keyword evidence="5" id="KW-0813">Transport</keyword>
<dbReference type="InterPro" id="IPR006122">
    <property type="entry name" value="HMA_Cu_ion-bd"/>
</dbReference>
<evidence type="ECO:0000256" key="21">
    <source>
        <dbReference type="ARBA" id="ARBA00033239"/>
    </source>
</evidence>
<evidence type="ECO:0000256" key="15">
    <source>
        <dbReference type="ARBA" id="ARBA00022967"/>
    </source>
</evidence>
<dbReference type="InterPro" id="IPR023298">
    <property type="entry name" value="ATPase_P-typ_TM_dom_sf"/>
</dbReference>
<evidence type="ECO:0000256" key="1">
    <source>
        <dbReference type="ARBA" id="ARBA00004651"/>
    </source>
</evidence>
<dbReference type="NCBIfam" id="TIGR01525">
    <property type="entry name" value="ATPase-IB_hvy"/>
    <property type="match status" value="1"/>
</dbReference>
<evidence type="ECO:0000256" key="9">
    <source>
        <dbReference type="ARBA" id="ARBA00022723"/>
    </source>
</evidence>
<comment type="similarity">
    <text evidence="2 23">Belongs to the cation transport ATPase (P-type) (TC 3.A.3) family. Type IB subfamily.</text>
</comment>
<keyword evidence="15" id="KW-1278">Translocase</keyword>
<dbReference type="FunFam" id="3.30.70.100:FF:000005">
    <property type="entry name" value="Copper-exporting P-type ATPase A"/>
    <property type="match status" value="1"/>
</dbReference>
<dbReference type="EC" id="7.2.2.8" evidence="3"/>
<accession>A0A949NIV4</accession>
<evidence type="ECO:0000256" key="19">
    <source>
        <dbReference type="ARBA" id="ARBA00023136"/>
    </source>
</evidence>
<evidence type="ECO:0000259" key="24">
    <source>
        <dbReference type="PROSITE" id="PS50846"/>
    </source>
</evidence>
<keyword evidence="11 23" id="KW-0547">Nucleotide-binding</keyword>
<evidence type="ECO:0000256" key="18">
    <source>
        <dbReference type="ARBA" id="ARBA00023065"/>
    </source>
</evidence>
<evidence type="ECO:0000256" key="4">
    <source>
        <dbReference type="ARBA" id="ARBA00015102"/>
    </source>
</evidence>
<dbReference type="GO" id="GO:0140581">
    <property type="term" value="F:P-type monovalent copper transporter activity"/>
    <property type="evidence" value="ECO:0007669"/>
    <property type="project" value="UniProtKB-EC"/>
</dbReference>
<dbReference type="FunFam" id="2.70.150.10:FF:000002">
    <property type="entry name" value="Copper-transporting ATPase 1, putative"/>
    <property type="match status" value="1"/>
</dbReference>
<comment type="catalytic activity">
    <reaction evidence="22">
        <text>Cu(+)(in) + ATP + H2O = Cu(+)(out) + ADP + phosphate + H(+)</text>
        <dbReference type="Rhea" id="RHEA:25792"/>
        <dbReference type="ChEBI" id="CHEBI:15377"/>
        <dbReference type="ChEBI" id="CHEBI:15378"/>
        <dbReference type="ChEBI" id="CHEBI:30616"/>
        <dbReference type="ChEBI" id="CHEBI:43474"/>
        <dbReference type="ChEBI" id="CHEBI:49552"/>
        <dbReference type="ChEBI" id="CHEBI:456216"/>
        <dbReference type="EC" id="7.2.2.8"/>
    </reaction>
</comment>
<dbReference type="GO" id="GO:0055070">
    <property type="term" value="P:copper ion homeostasis"/>
    <property type="evidence" value="ECO:0007669"/>
    <property type="project" value="TreeGrafter"/>
</dbReference>
<comment type="subcellular location">
    <subcellularLocation>
        <location evidence="1">Cell membrane</location>
        <topology evidence="1">Multi-pass membrane protein</topology>
    </subcellularLocation>
</comment>
<evidence type="ECO:0000256" key="10">
    <source>
        <dbReference type="ARBA" id="ARBA00022737"/>
    </source>
</evidence>
<organism evidence="25 26">
    <name type="scientific">Diplocloster agilis</name>
    <dbReference type="NCBI Taxonomy" id="2850323"/>
    <lineage>
        <taxon>Bacteria</taxon>
        <taxon>Bacillati</taxon>
        <taxon>Bacillota</taxon>
        <taxon>Clostridia</taxon>
        <taxon>Lachnospirales</taxon>
        <taxon>Lachnospiraceae</taxon>
        <taxon>Diplocloster</taxon>
    </lineage>
</organism>
<keyword evidence="13 23" id="KW-0067">ATP-binding</keyword>
<dbReference type="InterPro" id="IPR023214">
    <property type="entry name" value="HAD_sf"/>
</dbReference>
<dbReference type="Pfam" id="PF00403">
    <property type="entry name" value="HMA"/>
    <property type="match status" value="2"/>
</dbReference>
<evidence type="ECO:0000313" key="26">
    <source>
        <dbReference type="Proteomes" id="UP000712157"/>
    </source>
</evidence>
<dbReference type="SUPFAM" id="SSF56784">
    <property type="entry name" value="HAD-like"/>
    <property type="match status" value="1"/>
</dbReference>
<dbReference type="PROSITE" id="PS01047">
    <property type="entry name" value="HMA_1"/>
    <property type="match status" value="1"/>
</dbReference>
<dbReference type="RefSeq" id="WP_238722871.1">
    <property type="nucleotide sequence ID" value="NZ_JAHQCW010000043.1"/>
</dbReference>
<feature type="transmembrane region" description="Helical" evidence="23">
    <location>
        <begin position="167"/>
        <end position="185"/>
    </location>
</feature>
<dbReference type="CDD" id="cd02094">
    <property type="entry name" value="P-type_ATPase_Cu-like"/>
    <property type="match status" value="1"/>
</dbReference>
<keyword evidence="18" id="KW-0406">Ion transport</keyword>
<dbReference type="AlphaFoldDB" id="A0A949NIV4"/>
<evidence type="ECO:0000256" key="7">
    <source>
        <dbReference type="ARBA" id="ARBA00022553"/>
    </source>
</evidence>
<comment type="caution">
    <text evidence="25">The sequence shown here is derived from an EMBL/GenBank/DDBJ whole genome shotgun (WGS) entry which is preliminary data.</text>
</comment>
<dbReference type="InterPro" id="IPR059000">
    <property type="entry name" value="ATPase_P-type_domA"/>
</dbReference>
<evidence type="ECO:0000256" key="2">
    <source>
        <dbReference type="ARBA" id="ARBA00006024"/>
    </source>
</evidence>
<dbReference type="InterPro" id="IPR023299">
    <property type="entry name" value="ATPase_P-typ_cyto_dom_N"/>
</dbReference>
<evidence type="ECO:0000256" key="13">
    <source>
        <dbReference type="ARBA" id="ARBA00022840"/>
    </source>
</evidence>
<evidence type="ECO:0000256" key="16">
    <source>
        <dbReference type="ARBA" id="ARBA00022989"/>
    </source>
</evidence>
<keyword evidence="14" id="KW-0460">Magnesium</keyword>
<evidence type="ECO:0000256" key="17">
    <source>
        <dbReference type="ARBA" id="ARBA00023008"/>
    </source>
</evidence>
<feature type="transmembrane region" description="Helical" evidence="23">
    <location>
        <begin position="699"/>
        <end position="721"/>
    </location>
</feature>
<evidence type="ECO:0000256" key="12">
    <source>
        <dbReference type="ARBA" id="ARBA00022796"/>
    </source>
</evidence>
<dbReference type="GO" id="GO:0005886">
    <property type="term" value="C:plasma membrane"/>
    <property type="evidence" value="ECO:0007669"/>
    <property type="project" value="UniProtKB-SubCell"/>
</dbReference>
<dbReference type="FunFam" id="3.30.70.100:FF:000001">
    <property type="entry name" value="ATPase copper transporting beta"/>
    <property type="match status" value="1"/>
</dbReference>
<dbReference type="PRINTS" id="PR00119">
    <property type="entry name" value="CATATPASE"/>
</dbReference>
<evidence type="ECO:0000256" key="6">
    <source>
        <dbReference type="ARBA" id="ARBA00022475"/>
    </source>
</evidence>
<dbReference type="FunFam" id="3.40.50.1000:FF:000144">
    <property type="entry name" value="copper-transporting ATPase 1 isoform X2"/>
    <property type="match status" value="1"/>
</dbReference>
<dbReference type="SUPFAM" id="SSF81665">
    <property type="entry name" value="Calcium ATPase, transmembrane domain M"/>
    <property type="match status" value="1"/>
</dbReference>
<dbReference type="Proteomes" id="UP000712157">
    <property type="component" value="Unassembled WGS sequence"/>
</dbReference>
<evidence type="ECO:0000256" key="11">
    <source>
        <dbReference type="ARBA" id="ARBA00022741"/>
    </source>
</evidence>
<protein>
    <recommendedName>
        <fullName evidence="4">Copper-exporting P-type ATPase</fullName>
        <ecNumber evidence="3">7.2.2.8</ecNumber>
    </recommendedName>
    <alternativeName>
        <fullName evidence="20">Copper-exporting P-type ATPase A</fullName>
    </alternativeName>
    <alternativeName>
        <fullName evidence="21">Cu(+)-exporting ATPase</fullName>
    </alternativeName>
</protein>
<feature type="transmembrane region" description="Helical" evidence="23">
    <location>
        <begin position="95"/>
        <end position="116"/>
    </location>
</feature>
<dbReference type="CDD" id="cd00371">
    <property type="entry name" value="HMA"/>
    <property type="match status" value="2"/>
</dbReference>
<evidence type="ECO:0000313" key="25">
    <source>
        <dbReference type="EMBL" id="MBU9738840.1"/>
    </source>
</evidence>
<keyword evidence="17" id="KW-0186">Copper</keyword>
<evidence type="ECO:0000256" key="3">
    <source>
        <dbReference type="ARBA" id="ARBA00012517"/>
    </source>
</evidence>
<dbReference type="InterPro" id="IPR036163">
    <property type="entry name" value="HMA_dom_sf"/>
</dbReference>
<keyword evidence="12" id="KW-0187">Copper transport</keyword>
<feature type="transmembrane region" description="Helical" evidence="23">
    <location>
        <begin position="128"/>
        <end position="146"/>
    </location>
</feature>
<evidence type="ECO:0000256" key="5">
    <source>
        <dbReference type="ARBA" id="ARBA00022448"/>
    </source>
</evidence>
<feature type="transmembrane region" description="Helical" evidence="23">
    <location>
        <begin position="385"/>
        <end position="410"/>
    </location>
</feature>
<evidence type="ECO:0000256" key="14">
    <source>
        <dbReference type="ARBA" id="ARBA00022842"/>
    </source>
</evidence>
<evidence type="ECO:0000256" key="23">
    <source>
        <dbReference type="RuleBase" id="RU362081"/>
    </source>
</evidence>